<name>A0AA94XWZ9_9MICC</name>
<reference evidence="1" key="1">
    <citation type="journal article" date="2022" name="Pest Manag. Sci.">
        <title>Glutamicibacter halophytocola-mediated host fitness of potato tuber moth on Solanaceae crops.</title>
        <authorList>
            <person name="Wang W."/>
            <person name="Xiao G."/>
            <person name="Du G."/>
            <person name="Chang L."/>
            <person name="Yang Y."/>
            <person name="Ye J."/>
            <person name="Chen B."/>
        </authorList>
    </citation>
    <scope>NUCLEOTIDE SEQUENCE</scope>
    <source>
        <strain evidence="1">S2</strain>
    </source>
</reference>
<dbReference type="Pfam" id="PF25681">
    <property type="entry name" value="Phage_TTP_17"/>
    <property type="match status" value="1"/>
</dbReference>
<dbReference type="Proteomes" id="UP001060018">
    <property type="component" value="Chromosome"/>
</dbReference>
<dbReference type="InterPro" id="IPR058154">
    <property type="entry name" value="Bxb1_TTP-like"/>
</dbReference>
<accession>A0AA94XWZ9</accession>
<evidence type="ECO:0000313" key="1">
    <source>
        <dbReference type="EMBL" id="UUX60174.1"/>
    </source>
</evidence>
<evidence type="ECO:0000313" key="2">
    <source>
        <dbReference type="Proteomes" id="UP001060018"/>
    </source>
</evidence>
<gene>
    <name evidence="1" type="ORF">NUH22_06060</name>
</gene>
<dbReference type="EMBL" id="CP102487">
    <property type="protein sequence ID" value="UUX60174.1"/>
    <property type="molecule type" value="Genomic_DNA"/>
</dbReference>
<dbReference type="AlphaFoldDB" id="A0AA94XWZ9"/>
<sequence>MAISAIMTGAPLTATGGLCFADQSVAFPDDADTALDPAWIKGGYIGEDGVTRTTDASDEKIRAWGGDAVKIVRTEHSITYTWQFLESANGDVLKLIHGEENVTITPPTSTTRGKIEIKQTAKIPPRKAFCLDMKDDETSLRELIKDGQITTSGDAVFVHSDVIRYEVSVEAFPDAQGVKAVSLIGTPTLAA</sequence>
<protein>
    <submittedName>
        <fullName evidence="1">Uncharacterized protein</fullName>
    </submittedName>
</protein>
<proteinExistence type="predicted"/>
<dbReference type="RefSeq" id="WP_257746159.1">
    <property type="nucleotide sequence ID" value="NZ_CP102487.1"/>
</dbReference>
<organism evidence="1 2">
    <name type="scientific">Glutamicibacter halophytocola</name>
    <dbReference type="NCBI Taxonomy" id="1933880"/>
    <lineage>
        <taxon>Bacteria</taxon>
        <taxon>Bacillati</taxon>
        <taxon>Actinomycetota</taxon>
        <taxon>Actinomycetes</taxon>
        <taxon>Micrococcales</taxon>
        <taxon>Micrococcaceae</taxon>
        <taxon>Glutamicibacter</taxon>
    </lineage>
</organism>